<dbReference type="InterPro" id="IPR036942">
    <property type="entry name" value="Beta-barrel_TonB_sf"/>
</dbReference>
<comment type="subcellular location">
    <subcellularLocation>
        <location evidence="1">Cell outer membrane</location>
    </subcellularLocation>
</comment>
<gene>
    <name evidence="4" type="ORF">GB928_025265</name>
</gene>
<evidence type="ECO:0000256" key="1">
    <source>
        <dbReference type="ARBA" id="ARBA00004442"/>
    </source>
</evidence>
<dbReference type="Proteomes" id="UP001177080">
    <property type="component" value="Unassembled WGS sequence"/>
</dbReference>
<evidence type="ECO:0000256" key="3">
    <source>
        <dbReference type="ARBA" id="ARBA00023237"/>
    </source>
</evidence>
<dbReference type="SUPFAM" id="SSF56935">
    <property type="entry name" value="Porins"/>
    <property type="match status" value="1"/>
</dbReference>
<evidence type="ECO:0000313" key="4">
    <source>
        <dbReference type="EMBL" id="MDO6124507.1"/>
    </source>
</evidence>
<proteinExistence type="predicted"/>
<dbReference type="RefSeq" id="WP_244763586.1">
    <property type="nucleotide sequence ID" value="NZ_JALJCJ010000008.1"/>
</dbReference>
<evidence type="ECO:0000256" key="2">
    <source>
        <dbReference type="ARBA" id="ARBA00023136"/>
    </source>
</evidence>
<keyword evidence="3" id="KW-0998">Cell outer membrane</keyword>
<organism evidence="4 5">
    <name type="scientific">Shinella curvata</name>
    <dbReference type="NCBI Taxonomy" id="1817964"/>
    <lineage>
        <taxon>Bacteria</taxon>
        <taxon>Pseudomonadati</taxon>
        <taxon>Pseudomonadota</taxon>
        <taxon>Alphaproteobacteria</taxon>
        <taxon>Hyphomicrobiales</taxon>
        <taxon>Rhizobiaceae</taxon>
        <taxon>Shinella</taxon>
    </lineage>
</organism>
<reference evidence="4" key="1">
    <citation type="submission" date="2022-04" db="EMBL/GenBank/DDBJ databases">
        <title>Shinella lacus sp. nov., a novel member of the genus Shinella from water.</title>
        <authorList>
            <person name="Deng Y."/>
        </authorList>
    </citation>
    <scope>NUCLEOTIDE SEQUENCE</scope>
    <source>
        <strain evidence="4">JCM 31239</strain>
    </source>
</reference>
<dbReference type="EMBL" id="WHSC02000013">
    <property type="protein sequence ID" value="MDO6124507.1"/>
    <property type="molecule type" value="Genomic_DNA"/>
</dbReference>
<comment type="caution">
    <text evidence="4">The sequence shown here is derived from an EMBL/GenBank/DDBJ whole genome shotgun (WGS) entry which is preliminary data.</text>
</comment>
<dbReference type="Gene3D" id="2.40.170.20">
    <property type="entry name" value="TonB-dependent receptor, beta-barrel domain"/>
    <property type="match status" value="1"/>
</dbReference>
<protein>
    <submittedName>
        <fullName evidence="4">Uncharacterized protein</fullName>
    </submittedName>
</protein>
<evidence type="ECO:0000313" key="5">
    <source>
        <dbReference type="Proteomes" id="UP001177080"/>
    </source>
</evidence>
<keyword evidence="5" id="KW-1185">Reference proteome</keyword>
<sequence length="103" mass="11070">MTDDRQIYFGDYAGDGAIRPDGKTIARTAHTVDETASLFTIDNQLQYDASAGIVENKLLVGLDYNRWNLDGVNQAGAGYLFDNGLPPTPAALPVSARARVPVT</sequence>
<name>A0ABT8XLA5_9HYPH</name>
<accession>A0ABT8XLA5</accession>
<keyword evidence="2" id="KW-0472">Membrane</keyword>